<reference evidence="2" key="2">
    <citation type="submission" date="2025-09" db="UniProtKB">
        <authorList>
            <consortium name="Ensembl"/>
        </authorList>
    </citation>
    <scope>IDENTIFICATION</scope>
</reference>
<evidence type="ECO:0000256" key="1">
    <source>
        <dbReference type="SAM" id="MobiDB-lite"/>
    </source>
</evidence>
<name>A0A8C0ASV3_9AVES</name>
<sequence length="83" mass="9279">MTTLTHRGRRAEAGRNLDKKPDSEEDAPVDRDLNDDDPGDFKDIRLTLMEEVLLLGLKDKEVRQVSATAACAAVAALPWCTWR</sequence>
<dbReference type="Ensembl" id="ENSBJAT00000006864.1">
    <property type="protein sequence ID" value="ENSBJAP00000006667.1"/>
    <property type="gene ID" value="ENSBJAG00000004768.1"/>
</dbReference>
<accession>A0A8C0ASV3</accession>
<evidence type="ECO:0000313" key="3">
    <source>
        <dbReference type="Proteomes" id="UP000694555"/>
    </source>
</evidence>
<proteinExistence type="predicted"/>
<feature type="compositionally biased region" description="Basic and acidic residues" evidence="1">
    <location>
        <begin position="10"/>
        <end position="32"/>
    </location>
</feature>
<feature type="region of interest" description="Disordered" evidence="1">
    <location>
        <begin position="1"/>
        <end position="38"/>
    </location>
</feature>
<organism evidence="2 3">
    <name type="scientific">Buteo japonicus</name>
    <dbReference type="NCBI Taxonomy" id="224669"/>
    <lineage>
        <taxon>Eukaryota</taxon>
        <taxon>Metazoa</taxon>
        <taxon>Chordata</taxon>
        <taxon>Craniata</taxon>
        <taxon>Vertebrata</taxon>
        <taxon>Euteleostomi</taxon>
        <taxon>Archelosauria</taxon>
        <taxon>Archosauria</taxon>
        <taxon>Dinosauria</taxon>
        <taxon>Saurischia</taxon>
        <taxon>Theropoda</taxon>
        <taxon>Coelurosauria</taxon>
        <taxon>Aves</taxon>
        <taxon>Neognathae</taxon>
        <taxon>Neoaves</taxon>
        <taxon>Telluraves</taxon>
        <taxon>Accipitrimorphae</taxon>
        <taxon>Accipitriformes</taxon>
        <taxon>Accipitridae</taxon>
        <taxon>Accipitrinae</taxon>
        <taxon>Buteo</taxon>
    </lineage>
</organism>
<keyword evidence="3" id="KW-1185">Reference proteome</keyword>
<dbReference type="AlphaFoldDB" id="A0A8C0ASV3"/>
<reference evidence="2" key="1">
    <citation type="submission" date="2025-08" db="UniProtKB">
        <authorList>
            <consortium name="Ensembl"/>
        </authorList>
    </citation>
    <scope>IDENTIFICATION</scope>
</reference>
<protein>
    <submittedName>
        <fullName evidence="2">Uncharacterized protein</fullName>
    </submittedName>
</protein>
<evidence type="ECO:0000313" key="2">
    <source>
        <dbReference type="Ensembl" id="ENSBJAP00000006667.1"/>
    </source>
</evidence>
<dbReference type="Proteomes" id="UP000694555">
    <property type="component" value="Unplaced"/>
</dbReference>